<feature type="transmembrane region" description="Helical" evidence="6">
    <location>
        <begin position="78"/>
        <end position="100"/>
    </location>
</feature>
<dbReference type="SUPFAM" id="SSF103481">
    <property type="entry name" value="Multidrug resistance efflux transporter EmrE"/>
    <property type="match status" value="2"/>
</dbReference>
<feature type="transmembrane region" description="Helical" evidence="6">
    <location>
        <begin position="165"/>
        <end position="184"/>
    </location>
</feature>
<reference evidence="10 11" key="1">
    <citation type="submission" date="2019-01" db="EMBL/GenBank/DDBJ databases">
        <title>Sinorhodobacter populi sp. nov. isolated from the symptomatic bark tissue of Populus euramericana canker.</title>
        <authorList>
            <person name="Xu G."/>
        </authorList>
    </citation>
    <scope>NUCLEOTIDE SEQUENCE [LARGE SCALE GENOMIC DNA]</scope>
    <source>
        <strain evidence="8 11">2D-5</strain>
        <strain evidence="9 10">D19-10-3-21</strain>
    </source>
</reference>
<evidence type="ECO:0000313" key="9">
    <source>
        <dbReference type="EMBL" id="RWR32022.1"/>
    </source>
</evidence>
<evidence type="ECO:0000313" key="11">
    <source>
        <dbReference type="Proteomes" id="UP000285710"/>
    </source>
</evidence>
<feature type="domain" description="EamA" evidence="7">
    <location>
        <begin position="165"/>
        <end position="295"/>
    </location>
</feature>
<feature type="transmembrane region" description="Helical" evidence="6">
    <location>
        <begin position="196"/>
        <end position="218"/>
    </location>
</feature>
<evidence type="ECO:0000259" key="7">
    <source>
        <dbReference type="Pfam" id="PF00892"/>
    </source>
</evidence>
<feature type="transmembrane region" description="Helical" evidence="6">
    <location>
        <begin position="278"/>
        <end position="296"/>
    </location>
</feature>
<dbReference type="PANTHER" id="PTHR22911:SF6">
    <property type="entry name" value="SOLUTE CARRIER FAMILY 35 MEMBER G1"/>
    <property type="match status" value="1"/>
</dbReference>
<protein>
    <submittedName>
        <fullName evidence="9">DMT family transporter</fullName>
    </submittedName>
</protein>
<keyword evidence="5 6" id="KW-0472">Membrane</keyword>
<keyword evidence="3 6" id="KW-0812">Transmembrane</keyword>
<organism evidence="9 10">
    <name type="scientific">Paenirhodobacter populi</name>
    <dbReference type="NCBI Taxonomy" id="2306993"/>
    <lineage>
        <taxon>Bacteria</taxon>
        <taxon>Pseudomonadati</taxon>
        <taxon>Pseudomonadota</taxon>
        <taxon>Alphaproteobacteria</taxon>
        <taxon>Rhodobacterales</taxon>
        <taxon>Rhodobacter group</taxon>
        <taxon>Paenirhodobacter</taxon>
    </lineage>
</organism>
<evidence type="ECO:0000256" key="4">
    <source>
        <dbReference type="ARBA" id="ARBA00022989"/>
    </source>
</evidence>
<feature type="transmembrane region" description="Helical" evidence="6">
    <location>
        <begin position="252"/>
        <end position="272"/>
    </location>
</feature>
<dbReference type="InterPro" id="IPR037185">
    <property type="entry name" value="EmrE-like"/>
</dbReference>
<dbReference type="AlphaFoldDB" id="A0A443KGX9"/>
<feature type="transmembrane region" description="Helical" evidence="6">
    <location>
        <begin position="12"/>
        <end position="32"/>
    </location>
</feature>
<dbReference type="OrthoDB" id="8478503at2"/>
<keyword evidence="4 6" id="KW-1133">Transmembrane helix</keyword>
<comment type="similarity">
    <text evidence="2">Belongs to the drug/metabolite transporter (DMT) superfamily. 10 TMS drug/metabolite exporter (DME) (TC 2.A.7.3) family.</text>
</comment>
<gene>
    <name evidence="9" type="ORF">D2T31_03445</name>
    <name evidence="8" type="ORF">D2T33_03950</name>
</gene>
<evidence type="ECO:0000256" key="2">
    <source>
        <dbReference type="ARBA" id="ARBA00009853"/>
    </source>
</evidence>
<reference evidence="10 11" key="2">
    <citation type="submission" date="2019-01" db="EMBL/GenBank/DDBJ databases">
        <authorList>
            <person name="Li Y."/>
        </authorList>
    </citation>
    <scope>NUCLEOTIDE SEQUENCE [LARGE SCALE GENOMIC DNA]</scope>
    <source>
        <strain evidence="8 11">2D-5</strain>
        <strain evidence="9 10">D19-10-3-21</strain>
    </source>
</reference>
<sequence length="316" mass="33211">MPAAEFVPSSSIKGITLKLTSVVLFVAMSAMLKATADTVPPGELVFFRSFFGIIPILGWLVIVHGLHGGLAVKQPGSHILRGIIGTTAMALNFAALAFLPLPEATAIGYAAPILTVVFAALFLGERVRIVRISAVVIGMTGVLIVLWPQLGGHVGETIGTSNETFGAMLALIGAGFSALAAVQIRRMVNFERPTAIAFWFACTASALSLFTLPFGWVMPTPEQAVLLIGAGLLGGAAQILMTTGYRYADASLLAPIDYASILFALVIGYYIFGEVPAATTLLGAAVVIAAGVLIIFRERQLGIERRKQRKASTPQG</sequence>
<dbReference type="EMBL" id="SAUX01000002">
    <property type="protein sequence ID" value="RWR32022.1"/>
    <property type="molecule type" value="Genomic_DNA"/>
</dbReference>
<feature type="transmembrane region" description="Helical" evidence="6">
    <location>
        <begin position="44"/>
        <end position="66"/>
    </location>
</feature>
<evidence type="ECO:0000256" key="3">
    <source>
        <dbReference type="ARBA" id="ARBA00022692"/>
    </source>
</evidence>
<evidence type="ECO:0000256" key="6">
    <source>
        <dbReference type="SAM" id="Phobius"/>
    </source>
</evidence>
<comment type="caution">
    <text evidence="9">The sequence shown here is derived from an EMBL/GenBank/DDBJ whole genome shotgun (WGS) entry which is preliminary data.</text>
</comment>
<accession>A0A443KGX9</accession>
<dbReference type="RefSeq" id="WP_128183551.1">
    <property type="nucleotide sequence ID" value="NZ_SAUV01000008.1"/>
</dbReference>
<feature type="transmembrane region" description="Helical" evidence="6">
    <location>
        <begin position="224"/>
        <end position="245"/>
    </location>
</feature>
<evidence type="ECO:0000256" key="1">
    <source>
        <dbReference type="ARBA" id="ARBA00004141"/>
    </source>
</evidence>
<dbReference type="InterPro" id="IPR000620">
    <property type="entry name" value="EamA_dom"/>
</dbReference>
<name>A0A443KGX9_9RHOB</name>
<dbReference type="Proteomes" id="UP000285295">
    <property type="component" value="Unassembled WGS sequence"/>
</dbReference>
<feature type="transmembrane region" description="Helical" evidence="6">
    <location>
        <begin position="130"/>
        <end position="150"/>
    </location>
</feature>
<dbReference type="Proteomes" id="UP000285710">
    <property type="component" value="Unassembled WGS sequence"/>
</dbReference>
<dbReference type="GO" id="GO:0016020">
    <property type="term" value="C:membrane"/>
    <property type="evidence" value="ECO:0007669"/>
    <property type="project" value="UniProtKB-SubCell"/>
</dbReference>
<dbReference type="Pfam" id="PF00892">
    <property type="entry name" value="EamA"/>
    <property type="match status" value="2"/>
</dbReference>
<proteinExistence type="inferred from homology"/>
<dbReference type="PANTHER" id="PTHR22911">
    <property type="entry name" value="ACYL-MALONYL CONDENSING ENZYME-RELATED"/>
    <property type="match status" value="1"/>
</dbReference>
<feature type="transmembrane region" description="Helical" evidence="6">
    <location>
        <begin position="106"/>
        <end position="123"/>
    </location>
</feature>
<accession>A0A443J1R3</accession>
<feature type="domain" description="EamA" evidence="7">
    <location>
        <begin position="13"/>
        <end position="146"/>
    </location>
</feature>
<evidence type="ECO:0000313" key="8">
    <source>
        <dbReference type="EMBL" id="RWR14370.1"/>
    </source>
</evidence>
<dbReference type="EMBL" id="SAUW01000003">
    <property type="protein sequence ID" value="RWR14370.1"/>
    <property type="molecule type" value="Genomic_DNA"/>
</dbReference>
<keyword evidence="11" id="KW-1185">Reference proteome</keyword>
<comment type="subcellular location">
    <subcellularLocation>
        <location evidence="1">Membrane</location>
        <topology evidence="1">Multi-pass membrane protein</topology>
    </subcellularLocation>
</comment>
<evidence type="ECO:0000313" key="10">
    <source>
        <dbReference type="Proteomes" id="UP000285295"/>
    </source>
</evidence>
<evidence type="ECO:0000256" key="5">
    <source>
        <dbReference type="ARBA" id="ARBA00023136"/>
    </source>
</evidence>